<evidence type="ECO:0000313" key="3">
    <source>
        <dbReference type="Proteomes" id="UP000663887"/>
    </source>
</evidence>
<evidence type="ECO:0000313" key="1">
    <source>
        <dbReference type="EMBL" id="CAF2062479.1"/>
    </source>
</evidence>
<accession>A0A816QNU7</accession>
<dbReference type="Proteomes" id="UP000663887">
    <property type="component" value="Unassembled WGS sequence"/>
</dbReference>
<gene>
    <name evidence="2" type="ORF">UXM345_LOCUS23387</name>
    <name evidence="1" type="ORF">XDN619_LOCUS10819</name>
</gene>
<reference evidence="1" key="1">
    <citation type="submission" date="2021-02" db="EMBL/GenBank/DDBJ databases">
        <authorList>
            <person name="Nowell W R."/>
        </authorList>
    </citation>
    <scope>NUCLEOTIDE SEQUENCE</scope>
</reference>
<evidence type="ECO:0000313" key="2">
    <source>
        <dbReference type="EMBL" id="CAF4120688.1"/>
    </source>
</evidence>
<comment type="caution">
    <text evidence="1">The sequence shown here is derived from an EMBL/GenBank/DDBJ whole genome shotgun (WGS) entry which is preliminary data.</text>
</comment>
<dbReference type="Proteomes" id="UP000663842">
    <property type="component" value="Unassembled WGS sequence"/>
</dbReference>
<protein>
    <submittedName>
        <fullName evidence="1">Uncharacterized protein</fullName>
    </submittedName>
</protein>
<name>A0A816QNU7_9BILA</name>
<proteinExistence type="predicted"/>
<organism evidence="1 3">
    <name type="scientific">Rotaria magnacalcarata</name>
    <dbReference type="NCBI Taxonomy" id="392030"/>
    <lineage>
        <taxon>Eukaryota</taxon>
        <taxon>Metazoa</taxon>
        <taxon>Spiralia</taxon>
        <taxon>Gnathifera</taxon>
        <taxon>Rotifera</taxon>
        <taxon>Eurotatoria</taxon>
        <taxon>Bdelloidea</taxon>
        <taxon>Philodinida</taxon>
        <taxon>Philodinidae</taxon>
        <taxon>Rotaria</taxon>
    </lineage>
</organism>
<dbReference type="EMBL" id="CAJOBF010004026">
    <property type="protein sequence ID" value="CAF4120688.1"/>
    <property type="molecule type" value="Genomic_DNA"/>
</dbReference>
<dbReference type="AlphaFoldDB" id="A0A816QNU7"/>
<dbReference type="EMBL" id="CAJNRG010004016">
    <property type="protein sequence ID" value="CAF2062479.1"/>
    <property type="molecule type" value="Genomic_DNA"/>
</dbReference>
<sequence length="108" mass="12180">MVKRIDLREVAISNFKNGKKAPEIAKLLADKVHRWIDRFKSSGSVGVKKKFGRPKIGRTKRLINLADSRCDANEAGGYHETEKFPVSLMVALGATWNGLTEPYFFVEE</sequence>